<proteinExistence type="inferred from homology"/>
<organism evidence="7 8">
    <name type="scientific">Penicillium cf. griseofulvum</name>
    <dbReference type="NCBI Taxonomy" id="2972120"/>
    <lineage>
        <taxon>Eukaryota</taxon>
        <taxon>Fungi</taxon>
        <taxon>Dikarya</taxon>
        <taxon>Ascomycota</taxon>
        <taxon>Pezizomycotina</taxon>
        <taxon>Eurotiomycetes</taxon>
        <taxon>Eurotiomycetidae</taxon>
        <taxon>Eurotiales</taxon>
        <taxon>Aspergillaceae</taxon>
        <taxon>Penicillium</taxon>
    </lineage>
</organism>
<reference evidence="7" key="1">
    <citation type="submission" date="2022-11" db="EMBL/GenBank/DDBJ databases">
        <authorList>
            <person name="Petersen C."/>
        </authorList>
    </citation>
    <scope>NUCLEOTIDE SEQUENCE</scope>
    <source>
        <strain evidence="7">IBT 16849</strain>
    </source>
</reference>
<comment type="subcellular location">
    <subcellularLocation>
        <location evidence="1">Mitochondrion</location>
    </subcellularLocation>
</comment>
<dbReference type="Proteomes" id="UP001150879">
    <property type="component" value="Unassembled WGS sequence"/>
</dbReference>
<keyword evidence="5" id="KW-0496">Mitochondrion</keyword>
<comment type="caution">
    <text evidence="7">The sequence shown here is derived from an EMBL/GenBank/DDBJ whole genome shotgun (WGS) entry which is preliminary data.</text>
</comment>
<evidence type="ECO:0000256" key="3">
    <source>
        <dbReference type="ARBA" id="ARBA00016197"/>
    </source>
</evidence>
<protein>
    <recommendedName>
        <fullName evidence="3">Altered inheritance of mitochondria protein 9, mitochondrial</fullName>
    </recommendedName>
    <alternativeName>
        <fullName evidence="6">Found in mitochondrial proteome protein 29</fullName>
    </alternativeName>
</protein>
<sequence length="533" mass="60349">MLRALRNVTRHRYGRPGSSLSITCRGVSITQEELFAYTNGHFLSNEKHQLSRRYVRFDIDELCNTTAAVGGKSSQVTAIDKIEGGFSKAFLMRKENGSEVIAKIPCHIAGPPTLTTAGEVGALEYIRKHTSIPIPRILSWSSNNSNTVGIEYIIIEKEAGIPLFQVWGSMAEFDQLQLIRNLTQIEAQLSAIYFPAYRGLYLRTDIEQPSKPLDNKLDPSFCIGPSCDRGYNPDPGYSISTLGVSIAKRELLRISKNSQQDQALFYKGDIEEQTELLQATESVMELLDSNEILKGEASQPTLWHTDLNIFVAPDEYLRIVSLIDLQSISVLPTFLQARWPVFLKPPQSYDYEKGIFEVKLRDNFNTLDEDSKMLAMREWSQVKLAKAYEISTLLEDKPAYRAINVPRVFRELFLRCGEVSEIGVLPLRACLIELFQNWSDLGFSRECPLSFTQEQVNTHERQFSEYQAWYKIQALAQECLDTDAEGWIAPGLDVNEKRTQNEELLTMYIESVAGEKSADEARAIWPFPVKAGV</sequence>
<name>A0A9W9MTT1_9EURO</name>
<dbReference type="GO" id="GO:0005739">
    <property type="term" value="C:mitochondrion"/>
    <property type="evidence" value="ECO:0007669"/>
    <property type="project" value="UniProtKB-SubCell"/>
</dbReference>
<accession>A0A9W9MTT1</accession>
<dbReference type="OrthoDB" id="2906425at2759"/>
<dbReference type="SUPFAM" id="SSF56112">
    <property type="entry name" value="Protein kinase-like (PK-like)"/>
    <property type="match status" value="1"/>
</dbReference>
<dbReference type="PANTHER" id="PTHR36091">
    <property type="entry name" value="ALTERED INHERITANCE OF MITOCHONDRIA PROTEIN 9, MITOCHONDRIAL"/>
    <property type="match status" value="1"/>
</dbReference>
<reference evidence="7" key="2">
    <citation type="journal article" date="2023" name="IMA Fungus">
        <title>Comparative genomic study of the Penicillium genus elucidates a diverse pangenome and 15 lateral gene transfer events.</title>
        <authorList>
            <person name="Petersen C."/>
            <person name="Sorensen T."/>
            <person name="Nielsen M.R."/>
            <person name="Sondergaard T.E."/>
            <person name="Sorensen J.L."/>
            <person name="Fitzpatrick D.A."/>
            <person name="Frisvad J.C."/>
            <person name="Nielsen K.L."/>
        </authorList>
    </citation>
    <scope>NUCLEOTIDE SEQUENCE</scope>
    <source>
        <strain evidence="7">IBT 16849</strain>
    </source>
</reference>
<evidence type="ECO:0000256" key="6">
    <source>
        <dbReference type="ARBA" id="ARBA00031849"/>
    </source>
</evidence>
<evidence type="ECO:0000256" key="5">
    <source>
        <dbReference type="ARBA" id="ARBA00023128"/>
    </source>
</evidence>
<evidence type="ECO:0000313" key="8">
    <source>
        <dbReference type="Proteomes" id="UP001150879"/>
    </source>
</evidence>
<evidence type="ECO:0000256" key="1">
    <source>
        <dbReference type="ARBA" id="ARBA00004173"/>
    </source>
</evidence>
<dbReference type="EMBL" id="JAPQKP010000002">
    <property type="protein sequence ID" value="KAJ5207371.1"/>
    <property type="molecule type" value="Genomic_DNA"/>
</dbReference>
<keyword evidence="4" id="KW-0809">Transit peptide</keyword>
<dbReference type="InterPro" id="IPR011009">
    <property type="entry name" value="Kinase-like_dom_sf"/>
</dbReference>
<keyword evidence="8" id="KW-1185">Reference proteome</keyword>
<dbReference type="InterPro" id="IPR051035">
    <property type="entry name" value="Mito_inheritance_9"/>
</dbReference>
<dbReference type="AlphaFoldDB" id="A0A9W9MTT1"/>
<evidence type="ECO:0000256" key="4">
    <source>
        <dbReference type="ARBA" id="ARBA00022946"/>
    </source>
</evidence>
<dbReference type="PANTHER" id="PTHR36091:SF1">
    <property type="entry name" value="ALTERED INHERITANCE OF MITOCHONDRIA PROTEIN 9, MITOCHONDRIAL"/>
    <property type="match status" value="1"/>
</dbReference>
<gene>
    <name evidence="7" type="ORF">N7472_003819</name>
</gene>
<evidence type="ECO:0000313" key="7">
    <source>
        <dbReference type="EMBL" id="KAJ5207371.1"/>
    </source>
</evidence>
<comment type="similarity">
    <text evidence="2">Belongs to the AIM9 family.</text>
</comment>
<evidence type="ECO:0000256" key="2">
    <source>
        <dbReference type="ARBA" id="ARBA00005543"/>
    </source>
</evidence>